<feature type="signal peptide" evidence="1">
    <location>
        <begin position="1"/>
        <end position="18"/>
    </location>
</feature>
<accession>A0A2M9ZDQ6</accession>
<evidence type="ECO:0000313" key="3">
    <source>
        <dbReference type="Proteomes" id="UP000231912"/>
    </source>
</evidence>
<gene>
    <name evidence="2" type="ORF">CH371_00225</name>
</gene>
<dbReference type="AlphaFoldDB" id="A0A2M9ZDQ6"/>
<reference evidence="2 3" key="1">
    <citation type="submission" date="2017-07" db="EMBL/GenBank/DDBJ databases">
        <title>Leptospira spp. isolated from tropical soils.</title>
        <authorList>
            <person name="Thibeaux R."/>
            <person name="Iraola G."/>
            <person name="Ferres I."/>
            <person name="Bierque E."/>
            <person name="Girault D."/>
            <person name="Soupe-Gilbert M.-E."/>
            <person name="Picardeau M."/>
            <person name="Goarant C."/>
        </authorList>
    </citation>
    <scope>NUCLEOTIDE SEQUENCE [LARGE SCALE GENOMIC DNA]</scope>
    <source>
        <strain evidence="2 3">FH2-C-A2</strain>
    </source>
</reference>
<evidence type="ECO:0000256" key="1">
    <source>
        <dbReference type="SAM" id="SignalP"/>
    </source>
</evidence>
<dbReference type="RefSeq" id="WP_100757209.1">
    <property type="nucleotide sequence ID" value="NZ_NPDT01000001.1"/>
</dbReference>
<evidence type="ECO:0008006" key="4">
    <source>
        <dbReference type="Google" id="ProtNLM"/>
    </source>
</evidence>
<dbReference type="EMBL" id="NPDT01000001">
    <property type="protein sequence ID" value="PJZ66580.1"/>
    <property type="molecule type" value="Genomic_DNA"/>
</dbReference>
<proteinExistence type="predicted"/>
<organism evidence="2 3">
    <name type="scientific">Leptospira wolffii</name>
    <dbReference type="NCBI Taxonomy" id="409998"/>
    <lineage>
        <taxon>Bacteria</taxon>
        <taxon>Pseudomonadati</taxon>
        <taxon>Spirochaetota</taxon>
        <taxon>Spirochaetia</taxon>
        <taxon>Leptospirales</taxon>
        <taxon>Leptospiraceae</taxon>
        <taxon>Leptospira</taxon>
    </lineage>
</organism>
<sequence length="276" mass="30978">MKILYSICILCIASPALYGVSNNRGSFYFELTYGEGLSYPNAKPYKYDPNAMNKENSYNNLDNSIGNYVWNTGTNDDKMASLYSFEHSPKPKIAGQNYSFLFEYVFRNGIGIGANVNSADFQGSNLTFSRDLVMLGVIAFDDIYGNGNLTQSELKNIQVLSPYYTYHQNDLLKMRTYGLNVAYHFLENSLFDPYIRFGLAYGNETTGNAKVIQSTASIGTRYIFGQNFYILMELSGNNYDGYSKATGKLGQYFGSKEGYAWTLMEYSGKIGAGIRL</sequence>
<keyword evidence="1" id="KW-0732">Signal</keyword>
<name>A0A2M9ZDQ6_9LEPT</name>
<dbReference type="Proteomes" id="UP000231912">
    <property type="component" value="Unassembled WGS sequence"/>
</dbReference>
<evidence type="ECO:0000313" key="2">
    <source>
        <dbReference type="EMBL" id="PJZ66580.1"/>
    </source>
</evidence>
<comment type="caution">
    <text evidence="2">The sequence shown here is derived from an EMBL/GenBank/DDBJ whole genome shotgun (WGS) entry which is preliminary data.</text>
</comment>
<feature type="chain" id="PRO_5014922657" description="Porin" evidence="1">
    <location>
        <begin position="19"/>
        <end position="276"/>
    </location>
</feature>
<protein>
    <recommendedName>
        <fullName evidence="4">Porin</fullName>
    </recommendedName>
</protein>